<keyword evidence="2" id="KW-1185">Reference proteome</keyword>
<evidence type="ECO:0000313" key="1">
    <source>
        <dbReference type="EMBL" id="PVI04152.1"/>
    </source>
</evidence>
<dbReference type="Proteomes" id="UP000244855">
    <property type="component" value="Unassembled WGS sequence"/>
</dbReference>
<dbReference type="EMBL" id="KZ805324">
    <property type="protein sequence ID" value="PVI04152.1"/>
    <property type="molecule type" value="Genomic_DNA"/>
</dbReference>
<reference evidence="1 2" key="1">
    <citation type="journal article" date="2018" name="Sci. Rep.">
        <title>Comparative genomics provides insights into the lifestyle and reveals functional heterogeneity of dark septate endophytic fungi.</title>
        <authorList>
            <person name="Knapp D.G."/>
            <person name="Nemeth J.B."/>
            <person name="Barry K."/>
            <person name="Hainaut M."/>
            <person name="Henrissat B."/>
            <person name="Johnson J."/>
            <person name="Kuo A."/>
            <person name="Lim J.H.P."/>
            <person name="Lipzen A."/>
            <person name="Nolan M."/>
            <person name="Ohm R.A."/>
            <person name="Tamas L."/>
            <person name="Grigoriev I.V."/>
            <person name="Spatafora J.W."/>
            <person name="Nagy L.G."/>
            <person name="Kovacs G.M."/>
        </authorList>
    </citation>
    <scope>NUCLEOTIDE SEQUENCE [LARGE SCALE GENOMIC DNA]</scope>
    <source>
        <strain evidence="1 2">DSE2036</strain>
    </source>
</reference>
<protein>
    <submittedName>
        <fullName evidence="1">Uncharacterized protein</fullName>
    </submittedName>
</protein>
<dbReference type="AlphaFoldDB" id="A0A2V1E1Z8"/>
<evidence type="ECO:0000313" key="2">
    <source>
        <dbReference type="Proteomes" id="UP000244855"/>
    </source>
</evidence>
<sequence length="208" mass="23511">MAASKELNYEMDLLFSHGRPFFSLTWKKFPALSSVVNSVLFNIDLRVRDPYRGGEDSGPRPRTRELALLLEDPKTCFAGSLFDYAAILFKSISNLLSNGDPAFRVLYMESLILNFRTPTTIVPGLSRTAITPTRRVPVEPEEAKKLLDTMRGTLQANVKAFKAFDAANCGELFPLIQIGRLQFATEGYVWGEGHNMILAHDDFQWLRY</sequence>
<accession>A0A2V1E1Z8</accession>
<proteinExistence type="predicted"/>
<dbReference type="OrthoDB" id="3733501at2759"/>
<organism evidence="1 2">
    <name type="scientific">Periconia macrospinosa</name>
    <dbReference type="NCBI Taxonomy" id="97972"/>
    <lineage>
        <taxon>Eukaryota</taxon>
        <taxon>Fungi</taxon>
        <taxon>Dikarya</taxon>
        <taxon>Ascomycota</taxon>
        <taxon>Pezizomycotina</taxon>
        <taxon>Dothideomycetes</taxon>
        <taxon>Pleosporomycetidae</taxon>
        <taxon>Pleosporales</taxon>
        <taxon>Massarineae</taxon>
        <taxon>Periconiaceae</taxon>
        <taxon>Periconia</taxon>
    </lineage>
</organism>
<name>A0A2V1E1Z8_9PLEO</name>
<gene>
    <name evidence="1" type="ORF">DM02DRAFT_519250</name>
</gene>